<feature type="binding site" evidence="5">
    <location>
        <position position="85"/>
    </location>
    <ligand>
        <name>FMN</name>
        <dbReference type="ChEBI" id="CHEBI:58210"/>
    </ligand>
</feature>
<feature type="binding site" evidence="5">
    <location>
        <position position="133"/>
    </location>
    <ligand>
        <name>substrate</name>
    </ligand>
</feature>
<evidence type="ECO:0000256" key="1">
    <source>
        <dbReference type="ARBA" id="ARBA00007301"/>
    </source>
</evidence>
<name>A0ABV4H5J9_9ACTN</name>
<feature type="domain" description="Pyridoxine 5'-phosphate oxidase dimerisation C-terminal" evidence="7">
    <location>
        <begin position="178"/>
        <end position="226"/>
    </location>
</feature>
<evidence type="ECO:0000259" key="7">
    <source>
        <dbReference type="Pfam" id="PF10590"/>
    </source>
</evidence>
<comment type="subunit">
    <text evidence="5">Homodimer.</text>
</comment>
<feature type="binding site" evidence="5">
    <location>
        <position position="129"/>
    </location>
    <ligand>
        <name>substrate</name>
    </ligand>
</feature>
<dbReference type="Pfam" id="PF10590">
    <property type="entry name" value="PNP_phzG_C"/>
    <property type="match status" value="1"/>
</dbReference>
<dbReference type="InterPro" id="IPR012349">
    <property type="entry name" value="Split_barrel_FMN-bd"/>
</dbReference>
<dbReference type="InterPro" id="IPR011576">
    <property type="entry name" value="Pyridox_Oxase_N"/>
</dbReference>
<feature type="binding site" evidence="5">
    <location>
        <begin position="78"/>
        <end position="79"/>
    </location>
    <ligand>
        <name>FMN</name>
        <dbReference type="ChEBI" id="CHEBI:58210"/>
    </ligand>
</feature>
<gene>
    <name evidence="5 8" type="primary">pdxH</name>
    <name evidence="8" type="ORF">AB2L27_13270</name>
</gene>
<dbReference type="EMBL" id="JBGFTU010000014">
    <property type="protein sequence ID" value="MEZ0165725.1"/>
    <property type="molecule type" value="Genomic_DNA"/>
</dbReference>
<dbReference type="InterPro" id="IPR019576">
    <property type="entry name" value="Pyridoxamine_oxidase_dimer_C"/>
</dbReference>
<sequence>MEDPAGRRVDYGQRHLVEADLAPTPLAQFQRWYSEAVDAGTATVPEPNAMTLSTVEEDGVSARTVLLKGVDARGFVLYTNLRSRKARGVAHDPRVSLVFGWFGMQRQVCVRGRAEQVPREETEAYFTSRPYGSRIGAWASEQSAPVESASTLDERAAGLRERWPDTGSPADVPTPPHWGGLLVRAHEVEFWQGRTSRLHDRLVFTASGAGTDLDVAGNWSVGRRQP</sequence>
<dbReference type="GO" id="GO:0004733">
    <property type="term" value="F:pyridoxamine phosphate oxidase activity"/>
    <property type="evidence" value="ECO:0007669"/>
    <property type="project" value="UniProtKB-EC"/>
</dbReference>
<comment type="catalytic activity">
    <reaction evidence="5">
        <text>pyridoxamine 5'-phosphate + O2 + H2O = pyridoxal 5'-phosphate + H2O2 + NH4(+)</text>
        <dbReference type="Rhea" id="RHEA:15817"/>
        <dbReference type="ChEBI" id="CHEBI:15377"/>
        <dbReference type="ChEBI" id="CHEBI:15379"/>
        <dbReference type="ChEBI" id="CHEBI:16240"/>
        <dbReference type="ChEBI" id="CHEBI:28938"/>
        <dbReference type="ChEBI" id="CHEBI:58451"/>
        <dbReference type="ChEBI" id="CHEBI:597326"/>
        <dbReference type="EC" id="1.4.3.5"/>
    </reaction>
</comment>
<feature type="binding site" evidence="5">
    <location>
        <begin position="197"/>
        <end position="199"/>
    </location>
    <ligand>
        <name>substrate</name>
    </ligand>
</feature>
<dbReference type="PANTHER" id="PTHR10851:SF0">
    <property type="entry name" value="PYRIDOXINE-5'-PHOSPHATE OXIDASE"/>
    <property type="match status" value="1"/>
</dbReference>
<organism evidence="8 9">
    <name type="scientific">Kineococcus halophytocola</name>
    <dbReference type="NCBI Taxonomy" id="3234027"/>
    <lineage>
        <taxon>Bacteria</taxon>
        <taxon>Bacillati</taxon>
        <taxon>Actinomycetota</taxon>
        <taxon>Actinomycetes</taxon>
        <taxon>Kineosporiales</taxon>
        <taxon>Kineosporiaceae</taxon>
        <taxon>Kineococcus</taxon>
    </lineage>
</organism>
<keyword evidence="9" id="KW-1185">Reference proteome</keyword>
<feature type="binding site" evidence="5">
    <location>
        <position position="125"/>
    </location>
    <ligand>
        <name>substrate</name>
    </ligand>
</feature>
<dbReference type="HAMAP" id="MF_01629">
    <property type="entry name" value="PdxH"/>
    <property type="match status" value="1"/>
</dbReference>
<feature type="binding site" evidence="5">
    <location>
        <position position="191"/>
    </location>
    <ligand>
        <name>FMN</name>
        <dbReference type="ChEBI" id="CHEBI:58210"/>
    </ligand>
</feature>
<keyword evidence="4 5" id="KW-0560">Oxidoreductase</keyword>
<keyword evidence="2 5" id="KW-0285">Flavoprotein</keyword>
<dbReference type="Pfam" id="PF01243">
    <property type="entry name" value="PNPOx_N"/>
    <property type="match status" value="1"/>
</dbReference>
<evidence type="ECO:0000313" key="8">
    <source>
        <dbReference type="EMBL" id="MEZ0165725.1"/>
    </source>
</evidence>
<dbReference type="InterPro" id="IPR000659">
    <property type="entry name" value="Pyridox_Oxase"/>
</dbReference>
<keyword evidence="5" id="KW-0664">Pyridoxine biosynthesis</keyword>
<comment type="similarity">
    <text evidence="1 5">Belongs to the pyridoxamine 5'-phosphate oxidase family.</text>
</comment>
<feature type="binding site" evidence="5">
    <location>
        <position position="68"/>
    </location>
    <ligand>
        <name>substrate</name>
    </ligand>
</feature>
<evidence type="ECO:0000256" key="5">
    <source>
        <dbReference type="HAMAP-Rule" id="MF_01629"/>
    </source>
</evidence>
<feature type="binding site" evidence="5">
    <location>
        <begin position="142"/>
        <end position="143"/>
    </location>
    <ligand>
        <name>FMN</name>
        <dbReference type="ChEBI" id="CHEBI:58210"/>
    </ligand>
</feature>
<dbReference type="Gene3D" id="2.30.110.10">
    <property type="entry name" value="Electron Transport, Fmn-binding Protein, Chain A"/>
    <property type="match status" value="1"/>
</dbReference>
<dbReference type="PROSITE" id="PS01064">
    <property type="entry name" value="PYRIDOX_OXIDASE"/>
    <property type="match status" value="1"/>
</dbReference>
<comment type="catalytic activity">
    <reaction evidence="5">
        <text>pyridoxine 5'-phosphate + O2 = pyridoxal 5'-phosphate + H2O2</text>
        <dbReference type="Rhea" id="RHEA:15149"/>
        <dbReference type="ChEBI" id="CHEBI:15379"/>
        <dbReference type="ChEBI" id="CHEBI:16240"/>
        <dbReference type="ChEBI" id="CHEBI:58589"/>
        <dbReference type="ChEBI" id="CHEBI:597326"/>
        <dbReference type="EC" id="1.4.3.5"/>
    </reaction>
</comment>
<evidence type="ECO:0000313" key="9">
    <source>
        <dbReference type="Proteomes" id="UP001565927"/>
    </source>
</evidence>
<dbReference type="NCBIfam" id="TIGR00558">
    <property type="entry name" value="pdxH"/>
    <property type="match status" value="1"/>
</dbReference>
<dbReference type="RefSeq" id="WP_370441949.1">
    <property type="nucleotide sequence ID" value="NZ_JBGFTU010000014.1"/>
</dbReference>
<feature type="binding site" evidence="5">
    <location>
        <begin position="63"/>
        <end position="68"/>
    </location>
    <ligand>
        <name>FMN</name>
        <dbReference type="ChEBI" id="CHEBI:58210"/>
    </ligand>
</feature>
<feature type="binding site" evidence="5">
    <location>
        <position position="201"/>
    </location>
    <ligand>
        <name>FMN</name>
        <dbReference type="ChEBI" id="CHEBI:58210"/>
    </ligand>
</feature>
<comment type="pathway">
    <text evidence="5">Cofactor metabolism; pyridoxal 5'-phosphate salvage; pyridoxal 5'-phosphate from pyridoxamine 5'-phosphate: step 1/1.</text>
</comment>
<comment type="function">
    <text evidence="5">Catalyzes the oxidation of either pyridoxine 5'-phosphate (PNP) or pyridoxamine 5'-phosphate (PMP) into pyridoxal 5'-phosphate (PLP).</text>
</comment>
<feature type="binding site" evidence="5">
    <location>
        <position position="107"/>
    </location>
    <ligand>
        <name>FMN</name>
        <dbReference type="ChEBI" id="CHEBI:58210"/>
    </ligand>
</feature>
<comment type="cofactor">
    <cofactor evidence="5">
        <name>FMN</name>
        <dbReference type="ChEBI" id="CHEBI:58210"/>
    </cofactor>
    <text evidence="5">Binds 1 FMN per subunit.</text>
</comment>
<dbReference type="Proteomes" id="UP001565927">
    <property type="component" value="Unassembled WGS sequence"/>
</dbReference>
<reference evidence="8 9" key="1">
    <citation type="submission" date="2024-07" db="EMBL/GenBank/DDBJ databases">
        <authorList>
            <person name="Thanompreechachai J."/>
            <person name="Duangmal K."/>
        </authorList>
    </citation>
    <scope>NUCLEOTIDE SEQUENCE [LARGE SCALE GENOMIC DNA]</scope>
    <source>
        <strain evidence="8 9">LSe6-4</strain>
    </source>
</reference>
<proteinExistence type="inferred from homology"/>
<evidence type="ECO:0000256" key="2">
    <source>
        <dbReference type="ARBA" id="ARBA00022630"/>
    </source>
</evidence>
<protein>
    <recommendedName>
        <fullName evidence="5">Pyridoxine/pyridoxamine 5'-phosphate oxidase</fullName>
        <ecNumber evidence="5">1.4.3.5</ecNumber>
    </recommendedName>
    <alternativeName>
        <fullName evidence="5">PNP/PMP oxidase</fullName>
        <shortName evidence="5">PNPOx</shortName>
    </alternativeName>
    <alternativeName>
        <fullName evidence="5">Pyridoxal 5'-phosphate synthase</fullName>
    </alternativeName>
</protein>
<dbReference type="PIRSF" id="PIRSF000190">
    <property type="entry name" value="Pyd_amn-ph_oxd"/>
    <property type="match status" value="1"/>
</dbReference>
<dbReference type="PANTHER" id="PTHR10851">
    <property type="entry name" value="PYRIDOXINE-5-PHOSPHATE OXIDASE"/>
    <property type="match status" value="1"/>
</dbReference>
<feature type="binding site" evidence="5">
    <location>
        <position position="84"/>
    </location>
    <ligand>
        <name>FMN</name>
        <dbReference type="ChEBI" id="CHEBI:58210"/>
    </ligand>
</feature>
<dbReference type="InterPro" id="IPR019740">
    <property type="entry name" value="Pyridox_Oxase_CS"/>
</dbReference>
<evidence type="ECO:0000256" key="3">
    <source>
        <dbReference type="ARBA" id="ARBA00022643"/>
    </source>
</evidence>
<comment type="caution">
    <text evidence="8">The sequence shown here is derived from an EMBL/GenBank/DDBJ whole genome shotgun (WGS) entry which is preliminary data.</text>
</comment>
<feature type="domain" description="Pyridoxamine 5'-phosphate oxidase N-terminal" evidence="6">
    <location>
        <begin position="42"/>
        <end position="147"/>
    </location>
</feature>
<dbReference type="NCBIfam" id="NF004231">
    <property type="entry name" value="PRK05679.1"/>
    <property type="match status" value="1"/>
</dbReference>
<keyword evidence="3 5" id="KW-0288">FMN</keyword>
<evidence type="ECO:0000256" key="4">
    <source>
        <dbReference type="ARBA" id="ARBA00023002"/>
    </source>
</evidence>
<dbReference type="SUPFAM" id="SSF50475">
    <property type="entry name" value="FMN-binding split barrel"/>
    <property type="match status" value="1"/>
</dbReference>
<dbReference type="EC" id="1.4.3.5" evidence="5"/>
<accession>A0ABV4H5J9</accession>
<comment type="pathway">
    <text evidence="5">Cofactor metabolism; pyridoxal 5'-phosphate salvage; pyridoxal 5'-phosphate from pyridoxine 5'-phosphate: step 1/1.</text>
</comment>
<evidence type="ECO:0000259" key="6">
    <source>
        <dbReference type="Pfam" id="PF01243"/>
    </source>
</evidence>